<comment type="caution">
    <text evidence="3">The sequence shown here is derived from an EMBL/GenBank/DDBJ whole genome shotgun (WGS) entry which is preliminary data.</text>
</comment>
<reference evidence="3 4" key="1">
    <citation type="submission" date="2021-02" db="EMBL/GenBank/DDBJ databases">
        <title>Genome assembly of Pseudopithomyces chartarum.</title>
        <authorList>
            <person name="Jauregui R."/>
            <person name="Singh J."/>
            <person name="Voisey C."/>
        </authorList>
    </citation>
    <scope>NUCLEOTIDE SEQUENCE [LARGE SCALE GENOMIC DNA]</scope>
    <source>
        <strain evidence="3 4">AGR01</strain>
    </source>
</reference>
<gene>
    <name evidence="3" type="ORF">GRF29_161g1221295</name>
</gene>
<keyword evidence="2" id="KW-0067">ATP-binding</keyword>
<evidence type="ECO:0000256" key="1">
    <source>
        <dbReference type="ARBA" id="ARBA00022741"/>
    </source>
</evidence>
<dbReference type="GO" id="GO:0005524">
    <property type="term" value="F:ATP binding"/>
    <property type="evidence" value="ECO:0007669"/>
    <property type="project" value="UniProtKB-KW"/>
</dbReference>
<dbReference type="Gene3D" id="3.30.420.40">
    <property type="match status" value="2"/>
</dbReference>
<dbReference type="InterPro" id="IPR013126">
    <property type="entry name" value="Hsp_70_fam"/>
</dbReference>
<dbReference type="InterPro" id="IPR043129">
    <property type="entry name" value="ATPase_NBD"/>
</dbReference>
<accession>A0AAN6LR09</accession>
<dbReference type="AlphaFoldDB" id="A0AAN6LR09"/>
<keyword evidence="1" id="KW-0547">Nucleotide-binding</keyword>
<dbReference type="PANTHER" id="PTHR14187">
    <property type="entry name" value="ALPHA KINASE/ELONGATION FACTOR 2 KINASE"/>
    <property type="match status" value="1"/>
</dbReference>
<organism evidence="3 4">
    <name type="scientific">Pseudopithomyces chartarum</name>
    <dbReference type="NCBI Taxonomy" id="1892770"/>
    <lineage>
        <taxon>Eukaryota</taxon>
        <taxon>Fungi</taxon>
        <taxon>Dikarya</taxon>
        <taxon>Ascomycota</taxon>
        <taxon>Pezizomycotina</taxon>
        <taxon>Dothideomycetes</taxon>
        <taxon>Pleosporomycetidae</taxon>
        <taxon>Pleosporales</taxon>
        <taxon>Massarineae</taxon>
        <taxon>Didymosphaeriaceae</taxon>
        <taxon>Pseudopithomyces</taxon>
    </lineage>
</organism>
<dbReference type="CDD" id="cd10170">
    <property type="entry name" value="ASKHA_NBD_HSP70"/>
    <property type="match status" value="1"/>
</dbReference>
<proteinExistence type="predicted"/>
<dbReference type="Gene3D" id="3.90.640.10">
    <property type="entry name" value="Actin, Chain A, domain 4"/>
    <property type="match status" value="1"/>
</dbReference>
<dbReference type="GO" id="GO:0140662">
    <property type="term" value="F:ATP-dependent protein folding chaperone"/>
    <property type="evidence" value="ECO:0007669"/>
    <property type="project" value="InterPro"/>
</dbReference>
<evidence type="ECO:0000256" key="2">
    <source>
        <dbReference type="ARBA" id="ARBA00022840"/>
    </source>
</evidence>
<dbReference type="Pfam" id="PF00012">
    <property type="entry name" value="HSP70"/>
    <property type="match status" value="1"/>
</dbReference>
<dbReference type="PRINTS" id="PR00301">
    <property type="entry name" value="HEATSHOCK70"/>
</dbReference>
<dbReference type="Proteomes" id="UP001280581">
    <property type="component" value="Unassembled WGS sequence"/>
</dbReference>
<dbReference type="SUPFAM" id="SSF53067">
    <property type="entry name" value="Actin-like ATPase domain"/>
    <property type="match status" value="2"/>
</dbReference>
<sequence length="604" mass="67365">MVKEQYLPNHTRDEGMSSQNQMKIIVAVDFGTTYSSVAYATTLNPSVQKLLTDWGDGGEFTEDKIPTTGAYMWGYNAREWVDKGKRIHEWFKLGLCNNFEGRRAKESELIRNYKSQTALPEVKGEKCMDLVVNYLSSIKGAVDKFFMDQDEVVAQCPRHYIVTVPALWDHAEQDKTRQCAERADMGEGSQLQIIPEPEAACIYAIQEMLWMKKGDTFVICDAGGGTVDLASYTIESLEREPHKPVQCRLAGAAVGSGSLCGSNFLNRIFQAYLQEKLKTYPGWTPDCMIEATRMFEERIKPNFTGSGNEKTIKLQGLKASRAHGIESNLLVLTTEELRVNVFDKVISKIEGLVSDQINNTQGPVTAVLLAGGFGKNPYLKRRLEKIETVKQNGIKVQLIENSDTAVARGALVAGLAGQGRTHNFDDDGGYDAVIPGTATTLVVSRIAGRHYGTSAYYDFENGKDPEERRISRDDGEKIEKIQWFARKGESIPDGKPMSFGFSKKARVQSGVLPHEACIPRVKIYACDKQHPATYKDEPSVRKIAEFKLDLRGLPIPTAWVRDKEFYVAHFVIEMKFHAASLSFCGVYGEGTPNAKRFPAVDIVF</sequence>
<dbReference type="PANTHER" id="PTHR14187:SF5">
    <property type="entry name" value="HEAT SHOCK 70 KDA PROTEIN 12A"/>
    <property type="match status" value="1"/>
</dbReference>
<evidence type="ECO:0000313" key="4">
    <source>
        <dbReference type="Proteomes" id="UP001280581"/>
    </source>
</evidence>
<evidence type="ECO:0000313" key="3">
    <source>
        <dbReference type="EMBL" id="KAK3202452.1"/>
    </source>
</evidence>
<keyword evidence="4" id="KW-1185">Reference proteome</keyword>
<name>A0AAN6LR09_9PLEO</name>
<dbReference type="EMBL" id="WVTA01000014">
    <property type="protein sequence ID" value="KAK3202452.1"/>
    <property type="molecule type" value="Genomic_DNA"/>
</dbReference>
<protein>
    <submittedName>
        <fullName evidence="3">Uncharacterized protein</fullName>
    </submittedName>
</protein>